<feature type="region of interest" description="Disordered" evidence="1">
    <location>
        <begin position="499"/>
        <end position="520"/>
    </location>
</feature>
<name>A0A1G8TBB8_9ACTN</name>
<dbReference type="InterPro" id="IPR011989">
    <property type="entry name" value="ARM-like"/>
</dbReference>
<evidence type="ECO:0000313" key="2">
    <source>
        <dbReference type="EMBL" id="SDJ38869.1"/>
    </source>
</evidence>
<evidence type="ECO:0000256" key="1">
    <source>
        <dbReference type="SAM" id="MobiDB-lite"/>
    </source>
</evidence>
<proteinExistence type="predicted"/>
<organism evidence="2 3">
    <name type="scientific">Streptomyces indicus</name>
    <dbReference type="NCBI Taxonomy" id="417292"/>
    <lineage>
        <taxon>Bacteria</taxon>
        <taxon>Bacillati</taxon>
        <taxon>Actinomycetota</taxon>
        <taxon>Actinomycetes</taxon>
        <taxon>Kitasatosporales</taxon>
        <taxon>Streptomycetaceae</taxon>
        <taxon>Streptomyces</taxon>
    </lineage>
</organism>
<keyword evidence="3" id="KW-1185">Reference proteome</keyword>
<dbReference type="Gene3D" id="1.25.10.10">
    <property type="entry name" value="Leucine-rich Repeat Variant"/>
    <property type="match status" value="2"/>
</dbReference>
<gene>
    <name evidence="2" type="ORF">SAMN05421806_101167</name>
</gene>
<reference evidence="2 3" key="1">
    <citation type="submission" date="2016-10" db="EMBL/GenBank/DDBJ databases">
        <authorList>
            <person name="de Groot N.N."/>
        </authorList>
    </citation>
    <scope>NUCLEOTIDE SEQUENCE [LARGE SCALE GENOMIC DNA]</scope>
    <source>
        <strain evidence="2 3">CGMCC 4.5727</strain>
    </source>
</reference>
<protein>
    <submittedName>
        <fullName evidence="2">Leucine rich repeat variant</fullName>
    </submittedName>
</protein>
<dbReference type="AlphaFoldDB" id="A0A1G8TBB8"/>
<dbReference type="STRING" id="417292.SAMN05421806_101167"/>
<evidence type="ECO:0000313" key="3">
    <source>
        <dbReference type="Proteomes" id="UP000199155"/>
    </source>
</evidence>
<dbReference type="OrthoDB" id="3699606at2"/>
<dbReference type="RefSeq" id="WP_107406980.1">
    <property type="nucleotide sequence ID" value="NZ_FNFF01000001.1"/>
</dbReference>
<dbReference type="InterPro" id="IPR004830">
    <property type="entry name" value="LRR_variant"/>
</dbReference>
<feature type="compositionally biased region" description="Basic and acidic residues" evidence="1">
    <location>
        <begin position="508"/>
        <end position="520"/>
    </location>
</feature>
<dbReference type="Pfam" id="PF01816">
    <property type="entry name" value="LRV"/>
    <property type="match status" value="1"/>
</dbReference>
<sequence length="520" mass="56563">MRINVLTGLAVNPAAPADVLLRLLEPEHAEVWPALAGRRASFPEEVAAAVVAHPDVRVRKALARNAFVDPEVRGLLVDDSEWIVRACLAGRPDRHRPVRPLPDGVIERMLLTYDHDCLSELYSSGQIPYRVRQLLHRHPAASVRRLAVRGWGVLSADQLAELAADDPDPEVRSDARESIRHASEADDAAAMERALGPLPPPLNHGTTHILVNCRLSRAVVDWLAGSPDVDDAWVLAGNYSTPPDIVESLLGHPEAKVRLRLAARADLPPAAVRLLARDEDAAVRTAVSLRPELTEEERASIDYVVERDEYFGPDEHHARQAPDPARTAAYARSGHPLLRRLAASDPGLPAELVGLLAHDEDEGVRLRLAHHHPAPPAELLLDCYLAHPGPPHVRELLTEHSGFPRTGLAARFADAADPAARRLALLDPGLAPETADRLTRDTDEEVRAGAARHPRLPAGRLRELLDDSALCETAAANPALPPQVMRALPDLLALTDPLDRPASAVPERAWRTNGEAHGDT</sequence>
<dbReference type="EMBL" id="FNFF01000001">
    <property type="protein sequence ID" value="SDJ38869.1"/>
    <property type="molecule type" value="Genomic_DNA"/>
</dbReference>
<dbReference type="Proteomes" id="UP000199155">
    <property type="component" value="Unassembled WGS sequence"/>
</dbReference>
<accession>A0A1G8TBB8</accession>